<feature type="region of interest" description="Disordered" evidence="1">
    <location>
        <begin position="1"/>
        <end position="56"/>
    </location>
</feature>
<evidence type="ECO:0000256" key="1">
    <source>
        <dbReference type="SAM" id="MobiDB-lite"/>
    </source>
</evidence>
<name>A0ABT1Q0J6_9ACTN</name>
<protein>
    <recommendedName>
        <fullName evidence="4">Integrase</fullName>
    </recommendedName>
</protein>
<gene>
    <name evidence="2" type="ORF">NGB36_23350</name>
</gene>
<comment type="caution">
    <text evidence="2">The sequence shown here is derived from an EMBL/GenBank/DDBJ whole genome shotgun (WGS) entry which is preliminary data.</text>
</comment>
<evidence type="ECO:0008006" key="4">
    <source>
        <dbReference type="Google" id="ProtNLM"/>
    </source>
</evidence>
<dbReference type="Proteomes" id="UP001057702">
    <property type="component" value="Unassembled WGS sequence"/>
</dbReference>
<evidence type="ECO:0000313" key="2">
    <source>
        <dbReference type="EMBL" id="MCQ4083462.1"/>
    </source>
</evidence>
<organism evidence="2 3">
    <name type="scientific">Streptomyces humicola</name>
    <dbReference type="NCBI Taxonomy" id="2953240"/>
    <lineage>
        <taxon>Bacteria</taxon>
        <taxon>Bacillati</taxon>
        <taxon>Actinomycetota</taxon>
        <taxon>Actinomycetes</taxon>
        <taxon>Kitasatosporales</taxon>
        <taxon>Streptomycetaceae</taxon>
        <taxon>Streptomyces</taxon>
    </lineage>
</organism>
<keyword evidence="3" id="KW-1185">Reference proteome</keyword>
<evidence type="ECO:0000313" key="3">
    <source>
        <dbReference type="Proteomes" id="UP001057702"/>
    </source>
</evidence>
<sequence>MGLVESPLRCKAHGGFGERPGETDWRQRQHRAPGRLNPHQGIANARPLHPLPVPITDPEQITRLDIRRRERLGGILHEYQHAA</sequence>
<accession>A0ABT1Q0J6</accession>
<dbReference type="EMBL" id="JANFNG010000022">
    <property type="protein sequence ID" value="MCQ4083462.1"/>
    <property type="molecule type" value="Genomic_DNA"/>
</dbReference>
<reference evidence="2" key="1">
    <citation type="submission" date="2022-06" db="EMBL/GenBank/DDBJ databases">
        <title>Draft genome sequence of Streptomyces sp. RB6PN25 isolated from peat swamp forest in Thailand.</title>
        <authorList>
            <person name="Duangmal K."/>
            <person name="Klaysubun C."/>
        </authorList>
    </citation>
    <scope>NUCLEOTIDE SEQUENCE</scope>
    <source>
        <strain evidence="2">RB6PN25</strain>
    </source>
</reference>
<proteinExistence type="predicted"/>
<dbReference type="RefSeq" id="WP_255922416.1">
    <property type="nucleotide sequence ID" value="NZ_JANFNG010000022.1"/>
</dbReference>